<evidence type="ECO:0000313" key="2">
    <source>
        <dbReference type="EMBL" id="RZS70369.1"/>
    </source>
</evidence>
<sequence>MTSTDNSQAQVHAQPQVDSLLKDEAAMQGLAELVGKLEPLLAGRRLNRIVDLLSVTADLVDMSDAYMIEKLAKAYEETTGALWTAGNAVRMANAQVSQMKETPTLFGLVRMARDEDVRRGLSFLLAVAGVLGKQMSHPPLDYTAD</sequence>
<dbReference type="InterPro" id="IPR012440">
    <property type="entry name" value="DUF1641"/>
</dbReference>
<name>A0A171KTU2_9BURK</name>
<dbReference type="STRING" id="206506.AAV32_04150"/>
<protein>
    <submittedName>
        <fullName evidence="2">Uncharacterized protein YjgD (DUF1641 family)</fullName>
    </submittedName>
</protein>
<comment type="caution">
    <text evidence="1">The sequence shown here is derived from an EMBL/GenBank/DDBJ whole genome shotgun (WGS) entry which is preliminary data.</text>
</comment>
<keyword evidence="3" id="KW-1185">Reference proteome</keyword>
<reference evidence="1 3" key="1">
    <citation type="submission" date="2015-04" db="EMBL/GenBank/DDBJ databases">
        <title>Genome sequence of Kerstersia gyiorum CG1.</title>
        <authorList>
            <person name="Greninger A.L."/>
            <person name="Kozyreva V."/>
            <person name="Chaturvedi V."/>
        </authorList>
    </citation>
    <scope>NUCLEOTIDE SEQUENCE [LARGE SCALE GENOMIC DNA]</scope>
    <source>
        <strain evidence="1 3">CG1</strain>
    </source>
</reference>
<accession>A0A171KTU2</accession>
<organism evidence="1 3">
    <name type="scientific">Kerstersia gyiorum</name>
    <dbReference type="NCBI Taxonomy" id="206506"/>
    <lineage>
        <taxon>Bacteria</taxon>
        <taxon>Pseudomonadati</taxon>
        <taxon>Pseudomonadota</taxon>
        <taxon>Betaproteobacteria</taxon>
        <taxon>Burkholderiales</taxon>
        <taxon>Alcaligenaceae</taxon>
        <taxon>Kerstersia</taxon>
    </lineage>
</organism>
<dbReference type="EMBL" id="LBNE01000002">
    <property type="protein sequence ID" value="KKO72309.1"/>
    <property type="molecule type" value="Genomic_DNA"/>
</dbReference>
<dbReference type="PATRIC" id="fig|206506.3.peg.901"/>
<evidence type="ECO:0000313" key="3">
    <source>
        <dbReference type="Proteomes" id="UP000078084"/>
    </source>
</evidence>
<dbReference type="Proteomes" id="UP000078084">
    <property type="component" value="Unassembled WGS sequence"/>
</dbReference>
<dbReference type="RefSeq" id="WP_068367965.1">
    <property type="nucleotide sequence ID" value="NZ_CBCSEB010000001.1"/>
</dbReference>
<dbReference type="Proteomes" id="UP000292039">
    <property type="component" value="Unassembled WGS sequence"/>
</dbReference>
<dbReference type="Pfam" id="PF07849">
    <property type="entry name" value="DUF1641"/>
    <property type="match status" value="1"/>
</dbReference>
<dbReference type="EMBL" id="SGWZ01000002">
    <property type="protein sequence ID" value="RZS70369.1"/>
    <property type="molecule type" value="Genomic_DNA"/>
</dbReference>
<dbReference type="AlphaFoldDB" id="A0A171KTU2"/>
<proteinExistence type="predicted"/>
<evidence type="ECO:0000313" key="4">
    <source>
        <dbReference type="Proteomes" id="UP000292039"/>
    </source>
</evidence>
<gene>
    <name evidence="1" type="ORF">AAV32_04150</name>
    <name evidence="2" type="ORF">EV679_1775</name>
</gene>
<dbReference type="OrthoDB" id="9034370at2"/>
<evidence type="ECO:0000313" key="1">
    <source>
        <dbReference type="EMBL" id="KKO72309.1"/>
    </source>
</evidence>
<reference evidence="2 4" key="2">
    <citation type="submission" date="2019-02" db="EMBL/GenBank/DDBJ databases">
        <title>Genomic Encyclopedia of Type Strains, Phase IV (KMG-IV): sequencing the most valuable type-strain genomes for metagenomic binning, comparative biology and taxonomic classification.</title>
        <authorList>
            <person name="Goeker M."/>
        </authorList>
    </citation>
    <scope>NUCLEOTIDE SEQUENCE [LARGE SCALE GENOMIC DNA]</scope>
    <source>
        <strain evidence="2 4">DSM 16618</strain>
    </source>
</reference>